<proteinExistence type="inferred from homology"/>
<dbReference type="GO" id="GO:0045499">
    <property type="term" value="F:chemorepellent activity"/>
    <property type="evidence" value="ECO:0007669"/>
    <property type="project" value="TreeGrafter"/>
</dbReference>
<evidence type="ECO:0000256" key="5">
    <source>
        <dbReference type="ARBA" id="ARBA00023180"/>
    </source>
</evidence>
<keyword evidence="12" id="KW-1185">Reference proteome</keyword>
<comment type="subcellular location">
    <subcellularLocation>
        <location evidence="1">Membrane</location>
    </subcellularLocation>
</comment>
<dbReference type="InterPro" id="IPR002165">
    <property type="entry name" value="Plexin_repeat"/>
</dbReference>
<dbReference type="Gene3D" id="2.130.10.10">
    <property type="entry name" value="YVTN repeat-like/Quinoprotein amine dehydrogenase"/>
    <property type="match status" value="1"/>
</dbReference>
<dbReference type="PANTHER" id="PTHR11036:SF145">
    <property type="entry name" value="SEMAPHORIN-4A ISOFORM X1-RELATED"/>
    <property type="match status" value="1"/>
</dbReference>
<reference evidence="12" key="1">
    <citation type="submission" date="2018-06" db="EMBL/GenBank/DDBJ databases">
        <title>Genome assembly of Danube salmon.</title>
        <authorList>
            <person name="Macqueen D.J."/>
            <person name="Gundappa M.K."/>
        </authorList>
    </citation>
    <scope>NUCLEOTIDE SEQUENCE [LARGE SCALE GENOMIC DNA]</scope>
</reference>
<evidence type="ECO:0008006" key="13">
    <source>
        <dbReference type="Google" id="ProtNLM"/>
    </source>
</evidence>
<evidence type="ECO:0000256" key="3">
    <source>
        <dbReference type="ARBA" id="ARBA00023136"/>
    </source>
</evidence>
<protein>
    <recommendedName>
        <fullName evidence="13">Sema domain-containing protein</fullName>
    </recommendedName>
</protein>
<keyword evidence="8" id="KW-1133">Transmembrane helix</keyword>
<dbReference type="InterPro" id="IPR036352">
    <property type="entry name" value="Semap_dom_sf"/>
</dbReference>
<comment type="caution">
    <text evidence="6">Lacks conserved residue(s) required for the propagation of feature annotation.</text>
</comment>
<dbReference type="GO" id="GO:0071526">
    <property type="term" value="P:semaphorin-plexin signaling pathway"/>
    <property type="evidence" value="ECO:0007669"/>
    <property type="project" value="TreeGrafter"/>
</dbReference>
<name>A0A4W5QMY3_9TELE</name>
<feature type="domain" description="Ig-like" evidence="9">
    <location>
        <begin position="623"/>
        <end position="707"/>
    </location>
</feature>
<evidence type="ECO:0000259" key="10">
    <source>
        <dbReference type="PROSITE" id="PS51004"/>
    </source>
</evidence>
<dbReference type="InterPro" id="IPR027231">
    <property type="entry name" value="Semaphorin"/>
</dbReference>
<feature type="transmembrane region" description="Helical" evidence="8">
    <location>
        <begin position="817"/>
        <end position="837"/>
    </location>
</feature>
<dbReference type="PANTHER" id="PTHR11036">
    <property type="entry name" value="SEMAPHORIN"/>
    <property type="match status" value="1"/>
</dbReference>
<dbReference type="PROSITE" id="PS50835">
    <property type="entry name" value="IG_LIKE"/>
    <property type="match status" value="1"/>
</dbReference>
<dbReference type="Ensembl" id="ENSHHUT00000080003.1">
    <property type="protein sequence ID" value="ENSHHUP00000077487.1"/>
    <property type="gene ID" value="ENSHHUG00000045261.1"/>
</dbReference>
<dbReference type="GO" id="GO:0007411">
    <property type="term" value="P:axon guidance"/>
    <property type="evidence" value="ECO:0007669"/>
    <property type="project" value="TreeGrafter"/>
</dbReference>
<dbReference type="InterPro" id="IPR001627">
    <property type="entry name" value="Semap_dom"/>
</dbReference>
<dbReference type="STRING" id="62062.ENSHHUP00000077487"/>
<dbReference type="SUPFAM" id="SSF103575">
    <property type="entry name" value="Plexin repeat"/>
    <property type="match status" value="1"/>
</dbReference>
<dbReference type="InterPro" id="IPR015943">
    <property type="entry name" value="WD40/YVTN_repeat-like_dom_sf"/>
</dbReference>
<dbReference type="Pfam" id="PF01437">
    <property type="entry name" value="PSI"/>
    <property type="match status" value="1"/>
</dbReference>
<feature type="region of interest" description="Disordered" evidence="7">
    <location>
        <begin position="852"/>
        <end position="875"/>
    </location>
</feature>
<keyword evidence="4" id="KW-1015">Disulfide bond</keyword>
<dbReference type="GeneTree" id="ENSGT00940000154870"/>
<dbReference type="PROSITE" id="PS51004">
    <property type="entry name" value="SEMA"/>
    <property type="match status" value="1"/>
</dbReference>
<organism evidence="11 12">
    <name type="scientific">Hucho hucho</name>
    <name type="common">huchen</name>
    <dbReference type="NCBI Taxonomy" id="62062"/>
    <lineage>
        <taxon>Eukaryota</taxon>
        <taxon>Metazoa</taxon>
        <taxon>Chordata</taxon>
        <taxon>Craniata</taxon>
        <taxon>Vertebrata</taxon>
        <taxon>Euteleostomi</taxon>
        <taxon>Actinopterygii</taxon>
        <taxon>Neopterygii</taxon>
        <taxon>Teleostei</taxon>
        <taxon>Protacanthopterygii</taxon>
        <taxon>Salmoniformes</taxon>
        <taxon>Salmonidae</taxon>
        <taxon>Salmoninae</taxon>
        <taxon>Hucho</taxon>
    </lineage>
</organism>
<dbReference type="Gene3D" id="3.30.1680.10">
    <property type="entry name" value="ligand-binding face of the semaphorins, domain 2"/>
    <property type="match status" value="1"/>
</dbReference>
<evidence type="ECO:0000256" key="1">
    <source>
        <dbReference type="ARBA" id="ARBA00004370"/>
    </source>
</evidence>
<dbReference type="GO" id="GO:0005886">
    <property type="term" value="C:plasma membrane"/>
    <property type="evidence" value="ECO:0007669"/>
    <property type="project" value="TreeGrafter"/>
</dbReference>
<feature type="compositionally biased region" description="Polar residues" evidence="7">
    <location>
        <begin position="754"/>
        <end position="768"/>
    </location>
</feature>
<keyword evidence="8" id="KW-0812">Transmembrane</keyword>
<evidence type="ECO:0000313" key="12">
    <source>
        <dbReference type="Proteomes" id="UP000314982"/>
    </source>
</evidence>
<dbReference type="InterPro" id="IPR016201">
    <property type="entry name" value="PSI"/>
</dbReference>
<dbReference type="FunFam" id="2.130.10.10:FF:000257">
    <property type="entry name" value="semaphorin-4A isoform X2"/>
    <property type="match status" value="1"/>
</dbReference>
<accession>A0A4W5QMY3</accession>
<dbReference type="AlphaFoldDB" id="A0A4W5QMY3"/>
<dbReference type="Gene3D" id="2.60.40.10">
    <property type="entry name" value="Immunoglobulins"/>
    <property type="match status" value="1"/>
</dbReference>
<dbReference type="Proteomes" id="UP000314982">
    <property type="component" value="Unassembled WGS sequence"/>
</dbReference>
<evidence type="ECO:0000256" key="7">
    <source>
        <dbReference type="SAM" id="MobiDB-lite"/>
    </source>
</evidence>
<feature type="domain" description="Sema" evidence="10">
    <location>
        <begin position="110"/>
        <end position="563"/>
    </location>
</feature>
<evidence type="ECO:0000256" key="8">
    <source>
        <dbReference type="SAM" id="Phobius"/>
    </source>
</evidence>
<dbReference type="SUPFAM" id="SSF101912">
    <property type="entry name" value="Sema domain"/>
    <property type="match status" value="1"/>
</dbReference>
<feature type="region of interest" description="Disordered" evidence="7">
    <location>
        <begin position="751"/>
        <end position="802"/>
    </location>
</feature>
<dbReference type="Pfam" id="PF01403">
    <property type="entry name" value="Sema"/>
    <property type="match status" value="1"/>
</dbReference>
<dbReference type="SMART" id="SM00423">
    <property type="entry name" value="PSI"/>
    <property type="match status" value="1"/>
</dbReference>
<sequence length="875" mass="96615">MVMRGSQTMQATALQHLFHTCVTNLSAQPDSHTFNMHTVILCTLCTLCSYEEVLFNNRSFHILCLNLHPGIPASPVERSSPIMAYGSLAWRLYALLGILLTPSLGLEPPRISFPFESPERPLPLFSHPDIKNTTTLLLSDDGSTLFVGAQDAVLSLDVSQPVITIKTKMEWKPTPDDLYMCTTKGKKETTDCPNFVRVLQPINATHLYACGTFAYNPHDTLLDTDTLTMAKVPRKYNDARGRCPFNPYQRNTAISVDGELFTATTNDFLGKTPMVSRHLSKDGRPDVSLDTSVTLNEPTFVSSASDTSEGKVYFFFSEVGNEYSFLDEFKVARVAQVCKDDIGGERILQKRWTSFAKAELLCQPPKELPFNIIQDVFTLAPSEGYSTQDIIFYGIFTSQWSVASGQSAVCAFRLGDIKDVFAGNYKRFQNHQWKPRMSKSSNLGKCGLDNAPDTTLMAVKEGFLASGSVRPIGSAPVLNSPDQRYSRIAALRTKAANGQDYTILFLLSESGFLHKAVLLKKNTHIIEEIQVFRQPQLVKNILLSTSKGVLYVGTSEGVTQVPVSQCSSYKSCAQCVLARDPLCGWDPANGHCASVSAIPANARQDVEHGNVMKECQGSLTAKPLPVEVYAQLNEVVRLNCSTSSNLATLSWKSAKASALPHHLFFHTRDESLVFMATPDTFGIYHCISMERGYEETVAIYTVRQSVSPRAIDTPAVQSRIITTETKDQMTTMMEIPSDTEKLDLNFGEDPVITTDVTNKTPDTQSTTENLEDKTPDNNSSTEKPEDMTPNPQSSSEKPEDIVNHNKPLTAKNYHSELVAVSFLLAVCVCVLVLGGLYGRRLQSRYKLGPLDTAEGGYKEENDPLKVSPPSIKEAE</sequence>
<reference evidence="11" key="2">
    <citation type="submission" date="2025-08" db="UniProtKB">
        <authorList>
            <consortium name="Ensembl"/>
        </authorList>
    </citation>
    <scope>IDENTIFICATION</scope>
</reference>
<keyword evidence="3 8" id="KW-0472">Membrane</keyword>
<dbReference type="InterPro" id="IPR007110">
    <property type="entry name" value="Ig-like_dom"/>
</dbReference>
<evidence type="ECO:0000313" key="11">
    <source>
        <dbReference type="Ensembl" id="ENSHHUP00000077487.1"/>
    </source>
</evidence>
<reference evidence="11" key="3">
    <citation type="submission" date="2025-09" db="UniProtKB">
        <authorList>
            <consortium name="Ensembl"/>
        </authorList>
    </citation>
    <scope>IDENTIFICATION</scope>
</reference>
<evidence type="ECO:0000256" key="4">
    <source>
        <dbReference type="ARBA" id="ARBA00023157"/>
    </source>
</evidence>
<dbReference type="GO" id="GO:0030215">
    <property type="term" value="F:semaphorin receptor binding"/>
    <property type="evidence" value="ECO:0007669"/>
    <property type="project" value="InterPro"/>
</dbReference>
<evidence type="ECO:0000259" key="9">
    <source>
        <dbReference type="PROSITE" id="PS50835"/>
    </source>
</evidence>
<comment type="similarity">
    <text evidence="2">Belongs to the semaphorin family.</text>
</comment>
<dbReference type="GO" id="GO:0001755">
    <property type="term" value="P:neural crest cell migration"/>
    <property type="evidence" value="ECO:0007669"/>
    <property type="project" value="TreeGrafter"/>
</dbReference>
<dbReference type="SMART" id="SM00630">
    <property type="entry name" value="Sema"/>
    <property type="match status" value="1"/>
</dbReference>
<evidence type="ECO:0000256" key="6">
    <source>
        <dbReference type="PROSITE-ProRule" id="PRU00352"/>
    </source>
</evidence>
<dbReference type="InterPro" id="IPR013783">
    <property type="entry name" value="Ig-like_fold"/>
</dbReference>
<evidence type="ECO:0000256" key="2">
    <source>
        <dbReference type="ARBA" id="ARBA00009492"/>
    </source>
</evidence>
<keyword evidence="5" id="KW-0325">Glycoprotein</keyword>
<dbReference type="GO" id="GO:0030335">
    <property type="term" value="P:positive regulation of cell migration"/>
    <property type="evidence" value="ECO:0007669"/>
    <property type="project" value="TreeGrafter"/>
</dbReference>